<protein>
    <recommendedName>
        <fullName evidence="2">HTH HARE-type domain-containing protein</fullName>
    </recommendedName>
</protein>
<dbReference type="RefSeq" id="WP_038613499.1">
    <property type="nucleotide sequence ID" value="NZ_CP009215.1"/>
</dbReference>
<feature type="domain" description="HTH HARE-type" evidence="2">
    <location>
        <begin position="1"/>
        <end position="69"/>
    </location>
</feature>
<evidence type="ECO:0000313" key="3">
    <source>
        <dbReference type="EMBL" id="AIL97760.1"/>
    </source>
</evidence>
<keyword evidence="4" id="KW-1185">Reference proteome</keyword>
<dbReference type="STRING" id="401472.CUREI_11275"/>
<gene>
    <name evidence="3" type="ORF">CUREI_11275</name>
</gene>
<dbReference type="InterPro" id="IPR007759">
    <property type="entry name" value="Asxl_HARE-HTH"/>
</dbReference>
<keyword evidence="1" id="KW-0804">Transcription</keyword>
<organism evidence="3 4">
    <name type="scientific">Corynebacterium ureicelerivorans</name>
    <dbReference type="NCBI Taxonomy" id="401472"/>
    <lineage>
        <taxon>Bacteria</taxon>
        <taxon>Bacillati</taxon>
        <taxon>Actinomycetota</taxon>
        <taxon>Actinomycetes</taxon>
        <taxon>Mycobacteriales</taxon>
        <taxon>Corynebacteriaceae</taxon>
        <taxon>Corynebacterium</taxon>
    </lineage>
</organism>
<evidence type="ECO:0000256" key="1">
    <source>
        <dbReference type="ARBA" id="ARBA00023163"/>
    </source>
</evidence>
<dbReference type="Pfam" id="PF05066">
    <property type="entry name" value="HARE-HTH"/>
    <property type="match status" value="1"/>
</dbReference>
<accession>A0A077HN31</accession>
<dbReference type="AlphaFoldDB" id="A0A077HN31"/>
<dbReference type="OrthoDB" id="4412718at2"/>
<dbReference type="HOGENOM" id="CLU_2768853_0_0_11"/>
<dbReference type="PROSITE" id="PS51913">
    <property type="entry name" value="HTH_HARE"/>
    <property type="match status" value="1"/>
</dbReference>
<reference evidence="3 4" key="1">
    <citation type="submission" date="2014-08" db="EMBL/GenBank/DDBJ databases">
        <title>Complete genome sequence of Corynebacterium ureicelerivorans DSM 45051, a lipophilic and urea-splitting isolate from a blood culture of a septicaemia patient.</title>
        <authorList>
            <person name="Tippelt A."/>
            <person name="Albersmeier A."/>
            <person name="Brinkrolf K."/>
            <person name="Ruckert C."/>
            <person name="Tauch A."/>
        </authorList>
    </citation>
    <scope>NUCLEOTIDE SEQUENCE [LARGE SCALE GENOMIC DNA]</scope>
    <source>
        <strain evidence="3 4">IMMIB RIV-2301</strain>
    </source>
</reference>
<evidence type="ECO:0000259" key="2">
    <source>
        <dbReference type="PROSITE" id="PS51913"/>
    </source>
</evidence>
<evidence type="ECO:0000313" key="4">
    <source>
        <dbReference type="Proteomes" id="UP000028939"/>
    </source>
</evidence>
<dbReference type="EMBL" id="CP009215">
    <property type="protein sequence ID" value="AIL97760.1"/>
    <property type="molecule type" value="Genomic_DNA"/>
</dbReference>
<dbReference type="KEGG" id="cuv:CUREI_11275"/>
<proteinExistence type="predicted"/>
<dbReference type="GO" id="GO:0006355">
    <property type="term" value="P:regulation of DNA-templated transcription"/>
    <property type="evidence" value="ECO:0007669"/>
    <property type="project" value="InterPro"/>
</dbReference>
<name>A0A077HN31_9CORY</name>
<dbReference type="Proteomes" id="UP000028939">
    <property type="component" value="Chromosome"/>
</dbReference>
<sequence length="69" mass="7314">MGWREAILTILREAGEPMAYKDIAAQIVSRGLVDAPDINPEIATHAAITGLKVDGVVAAAPRGQYQLAE</sequence>